<protein>
    <submittedName>
        <fullName evidence="1">Uncharacterized protein</fullName>
    </submittedName>
</protein>
<dbReference type="Gene3D" id="2.170.270.10">
    <property type="entry name" value="SET domain"/>
    <property type="match status" value="1"/>
</dbReference>
<dbReference type="EMBL" id="BTSY01000006">
    <property type="protein sequence ID" value="GMT33042.1"/>
    <property type="molecule type" value="Genomic_DNA"/>
</dbReference>
<sequence>NALLAFNLFIKPKLFSELKHFVSSELMVDDEELLKYYGKMRTNAHRIGEWGNGHLASALYLGLSAHDHSCKPDAHIRFRGSTAFLRSPIVGQMYSDKLTVMYDNEYMYLPTKQR</sequence>
<comment type="caution">
    <text evidence="1">The sequence shown here is derived from an EMBL/GenBank/DDBJ whole genome shotgun (WGS) entry which is preliminary data.</text>
</comment>
<dbReference type="InterPro" id="IPR046341">
    <property type="entry name" value="SET_dom_sf"/>
</dbReference>
<reference evidence="1" key="1">
    <citation type="submission" date="2023-10" db="EMBL/GenBank/DDBJ databases">
        <title>Genome assembly of Pristionchus species.</title>
        <authorList>
            <person name="Yoshida K."/>
            <person name="Sommer R.J."/>
        </authorList>
    </citation>
    <scope>NUCLEOTIDE SEQUENCE</scope>
    <source>
        <strain evidence="1">RS5133</strain>
    </source>
</reference>
<dbReference type="Proteomes" id="UP001432322">
    <property type="component" value="Unassembled WGS sequence"/>
</dbReference>
<keyword evidence="2" id="KW-1185">Reference proteome</keyword>
<name>A0AAV5WTG5_9BILA</name>
<organism evidence="1 2">
    <name type="scientific">Pristionchus fissidentatus</name>
    <dbReference type="NCBI Taxonomy" id="1538716"/>
    <lineage>
        <taxon>Eukaryota</taxon>
        <taxon>Metazoa</taxon>
        <taxon>Ecdysozoa</taxon>
        <taxon>Nematoda</taxon>
        <taxon>Chromadorea</taxon>
        <taxon>Rhabditida</taxon>
        <taxon>Rhabditina</taxon>
        <taxon>Diplogasteromorpha</taxon>
        <taxon>Diplogasteroidea</taxon>
        <taxon>Neodiplogasteridae</taxon>
        <taxon>Pristionchus</taxon>
    </lineage>
</organism>
<feature type="non-terminal residue" evidence="1">
    <location>
        <position position="1"/>
    </location>
</feature>
<dbReference type="PANTHER" id="PTHR12197:SF251">
    <property type="entry name" value="EG:BACR7C10.4 PROTEIN"/>
    <property type="match status" value="1"/>
</dbReference>
<dbReference type="GO" id="GO:0005634">
    <property type="term" value="C:nucleus"/>
    <property type="evidence" value="ECO:0007669"/>
    <property type="project" value="TreeGrafter"/>
</dbReference>
<evidence type="ECO:0000313" key="1">
    <source>
        <dbReference type="EMBL" id="GMT33042.1"/>
    </source>
</evidence>
<dbReference type="AlphaFoldDB" id="A0AAV5WTG5"/>
<dbReference type="InterPro" id="IPR050869">
    <property type="entry name" value="H3K4_H4K5_MeTrfase"/>
</dbReference>
<accession>A0AAV5WTG5</accession>
<dbReference type="PANTHER" id="PTHR12197">
    <property type="entry name" value="HISTONE-LYSINE N-METHYLTRANSFERASE SMYD"/>
    <property type="match status" value="1"/>
</dbReference>
<evidence type="ECO:0000313" key="2">
    <source>
        <dbReference type="Proteomes" id="UP001432322"/>
    </source>
</evidence>
<feature type="non-terminal residue" evidence="1">
    <location>
        <position position="114"/>
    </location>
</feature>
<proteinExistence type="predicted"/>
<gene>
    <name evidence="1" type="ORF">PFISCL1PPCAC_24339</name>
</gene>